<organism evidence="3 4">
    <name type="scientific">Brevundimonas subvibrioides (strain ATCC 15264 / DSM 4735 / LMG 14903 / NBRC 16000 / CB 81)</name>
    <name type="common">Caulobacter subvibrioides</name>
    <dbReference type="NCBI Taxonomy" id="633149"/>
    <lineage>
        <taxon>Bacteria</taxon>
        <taxon>Pseudomonadati</taxon>
        <taxon>Pseudomonadota</taxon>
        <taxon>Alphaproteobacteria</taxon>
        <taxon>Caulobacterales</taxon>
        <taxon>Caulobacteraceae</taxon>
        <taxon>Brevundimonas</taxon>
    </lineage>
</organism>
<reference evidence="4" key="1">
    <citation type="journal article" date="2011" name="J. Bacteriol.">
        <title>Genome sequences of eight morphologically diverse alphaproteobacteria.</title>
        <authorList>
            <consortium name="US DOE Joint Genome Institute"/>
            <person name="Brown P.J."/>
            <person name="Kysela D.T."/>
            <person name="Buechlein A."/>
            <person name="Hemmerich C."/>
            <person name="Brun Y.V."/>
        </authorList>
    </citation>
    <scope>NUCLEOTIDE SEQUENCE [LARGE SCALE GENOMIC DNA]</scope>
    <source>
        <strain evidence="4">ATCC 15264 / DSM 4735 / LMG 14903 / NBRC 16000 / CB 81</strain>
    </source>
</reference>
<feature type="signal peptide" evidence="2">
    <location>
        <begin position="1"/>
        <end position="22"/>
    </location>
</feature>
<dbReference type="Proteomes" id="UP000002696">
    <property type="component" value="Chromosome"/>
</dbReference>
<feature type="compositionally biased region" description="Pro residues" evidence="1">
    <location>
        <begin position="122"/>
        <end position="147"/>
    </location>
</feature>
<dbReference type="InParanoid" id="D9QL35"/>
<feature type="region of interest" description="Disordered" evidence="1">
    <location>
        <begin position="21"/>
        <end position="91"/>
    </location>
</feature>
<feature type="compositionally biased region" description="Low complexity" evidence="1">
    <location>
        <begin position="35"/>
        <end position="44"/>
    </location>
</feature>
<name>D9QL35_BRESC</name>
<dbReference type="EMBL" id="CP002102">
    <property type="protein sequence ID" value="ADK99890.1"/>
    <property type="molecule type" value="Genomic_DNA"/>
</dbReference>
<accession>D9QL35</accession>
<evidence type="ECO:0000256" key="1">
    <source>
        <dbReference type="SAM" id="MobiDB-lite"/>
    </source>
</evidence>
<dbReference type="BioCyc" id="BSUB633149:G1GM8-575-MONOMER"/>
<protein>
    <submittedName>
        <fullName evidence="3">Dihydrolipoamide acetyltransferase</fullName>
    </submittedName>
</protein>
<evidence type="ECO:0000313" key="3">
    <source>
        <dbReference type="EMBL" id="ADK99890.1"/>
    </source>
</evidence>
<dbReference type="KEGG" id="bsb:Bresu_0576"/>
<dbReference type="AlphaFoldDB" id="D9QL35"/>
<keyword evidence="2" id="KW-0732">Signal</keyword>
<feature type="region of interest" description="Disordered" evidence="1">
    <location>
        <begin position="116"/>
        <end position="163"/>
    </location>
</feature>
<dbReference type="RefSeq" id="WP_013267994.1">
    <property type="nucleotide sequence ID" value="NC_014375.1"/>
</dbReference>
<dbReference type="GO" id="GO:0016740">
    <property type="term" value="F:transferase activity"/>
    <property type="evidence" value="ECO:0007669"/>
    <property type="project" value="UniProtKB-KW"/>
</dbReference>
<feature type="compositionally biased region" description="Acidic residues" evidence="1">
    <location>
        <begin position="148"/>
        <end position="163"/>
    </location>
</feature>
<keyword evidence="4" id="KW-1185">Reference proteome</keyword>
<keyword evidence="3" id="KW-0808">Transferase</keyword>
<dbReference type="HOGENOM" id="CLU_127519_0_0_5"/>
<sequence>MIRNTLLLAAASAALMAAPALAQDATGQTPPPASTPSTAPAPASGTLQLQPGANVKGSDGSVLGTLEGVRNNDAGEQELTVRGTDGQLRGVPLGGLTQEGADVVVGWTSTEYQAAPAIAGAPPAPASSPAAAPPASDPGATPPPAPESDPEAEAEAEPADPQA</sequence>
<feature type="chain" id="PRO_5003126949" evidence="2">
    <location>
        <begin position="23"/>
        <end position="163"/>
    </location>
</feature>
<evidence type="ECO:0000256" key="2">
    <source>
        <dbReference type="SAM" id="SignalP"/>
    </source>
</evidence>
<evidence type="ECO:0000313" key="4">
    <source>
        <dbReference type="Proteomes" id="UP000002696"/>
    </source>
</evidence>
<gene>
    <name evidence="3" type="ordered locus">Bresu_0576</name>
</gene>
<proteinExistence type="predicted"/>